<sequence>MPKRPTSRQQDAATSANPFIRNSTEQHAHETQDERDSRIGRAHDAQRISLDIDIEIAEAKKAWDRKAKAVKILLLGQAESGKSTVLKNFQIAFTPKHFARQRAAWRMVIQMNLIKSVKTILEALEEEWGASYASPPTDRRHTVTSNHRRLRMALSPLLVLDTSLNRLLSPSTGSDSPRELSVRAGSPWQLLLSPTSETFQRSTRVRSPTGSSEDLTRVVAACRQDIIALWEDSAVREVLRDREVSLEASSGFFLHDTARIATADYEPTDADIVRARIRTMGVEEHKFVMETTDVGSEYYLIDVGGSRSMRAQWIPFFENVNAIIFLAPLIFNQVLEEDSNVNRLQDSLGLWKEICGTRLLQHTNIILFLNKIDVLQETLASGVRVQKYVTSYGDLPNDFLNVVGYFKAKFMGLHRRLSPKPRPFLCYETSAIDTQAMSTMLHGVREMLLRNNLEKAAVI</sequence>
<dbReference type="OrthoDB" id="5817230at2759"/>
<accession>A0A5C3QIE4</accession>
<gene>
    <name evidence="8" type="ORF">BDV98DRAFT_573489</name>
</gene>
<proteinExistence type="predicted"/>
<dbReference type="Gene3D" id="1.10.400.10">
    <property type="entry name" value="GI Alpha 1, domain 2-like"/>
    <property type="match status" value="2"/>
</dbReference>
<dbReference type="GO" id="GO:0005737">
    <property type="term" value="C:cytoplasm"/>
    <property type="evidence" value="ECO:0007669"/>
    <property type="project" value="TreeGrafter"/>
</dbReference>
<dbReference type="STRING" id="1884261.A0A5C3QIE4"/>
<name>A0A5C3QIE4_9AGAR</name>
<dbReference type="GO" id="GO:0046872">
    <property type="term" value="F:metal ion binding"/>
    <property type="evidence" value="ECO:0007669"/>
    <property type="project" value="UniProtKB-KW"/>
</dbReference>
<dbReference type="CDD" id="cd00066">
    <property type="entry name" value="G-alpha"/>
    <property type="match status" value="1"/>
</dbReference>
<feature type="binding site" evidence="6">
    <location>
        <position position="83"/>
    </location>
    <ligand>
        <name>Mg(2+)</name>
        <dbReference type="ChEBI" id="CHEBI:18420"/>
    </ligand>
</feature>
<dbReference type="PANTHER" id="PTHR10218:SF360">
    <property type="entry name" value="GUANINE NUCLEOTIDE-BINDING PROTEIN SUBUNIT ALPHA HOMOLOG"/>
    <property type="match status" value="1"/>
</dbReference>
<dbReference type="GO" id="GO:0007188">
    <property type="term" value="P:adenylate cyclase-modulating G protein-coupled receptor signaling pathway"/>
    <property type="evidence" value="ECO:0007669"/>
    <property type="project" value="TreeGrafter"/>
</dbReference>
<dbReference type="Proteomes" id="UP000305067">
    <property type="component" value="Unassembled WGS sequence"/>
</dbReference>
<dbReference type="Pfam" id="PF00503">
    <property type="entry name" value="G-alpha"/>
    <property type="match status" value="1"/>
</dbReference>
<dbReference type="GO" id="GO:0005834">
    <property type="term" value="C:heterotrimeric G-protein complex"/>
    <property type="evidence" value="ECO:0007669"/>
    <property type="project" value="TreeGrafter"/>
</dbReference>
<evidence type="ECO:0000256" key="6">
    <source>
        <dbReference type="PIRSR" id="PIRSR601019-2"/>
    </source>
</evidence>
<dbReference type="EMBL" id="ML178842">
    <property type="protein sequence ID" value="TFK98103.1"/>
    <property type="molecule type" value="Genomic_DNA"/>
</dbReference>
<evidence type="ECO:0000313" key="9">
    <source>
        <dbReference type="Proteomes" id="UP000305067"/>
    </source>
</evidence>
<evidence type="ECO:0000256" key="1">
    <source>
        <dbReference type="ARBA" id="ARBA00022723"/>
    </source>
</evidence>
<dbReference type="GO" id="GO:0003924">
    <property type="term" value="F:GTPase activity"/>
    <property type="evidence" value="ECO:0007669"/>
    <property type="project" value="InterPro"/>
</dbReference>
<keyword evidence="9" id="KW-1185">Reference proteome</keyword>
<evidence type="ECO:0000256" key="4">
    <source>
        <dbReference type="ARBA" id="ARBA00023224"/>
    </source>
</evidence>
<dbReference type="InterPro" id="IPR001019">
    <property type="entry name" value="Gprotein_alpha_su"/>
</dbReference>
<feature type="compositionally biased region" description="Polar residues" evidence="7">
    <location>
        <begin position="7"/>
        <end position="23"/>
    </location>
</feature>
<dbReference type="InterPro" id="IPR011025">
    <property type="entry name" value="GproteinA_insert"/>
</dbReference>
<keyword evidence="1 6" id="KW-0479">Metal-binding</keyword>
<dbReference type="SUPFAM" id="SSF52540">
    <property type="entry name" value="P-loop containing nucleoside triphosphate hydrolases"/>
    <property type="match status" value="1"/>
</dbReference>
<protein>
    <submittedName>
        <fullName evidence="8">Guanine nucleotide binding protein, alpha subunit</fullName>
    </submittedName>
</protein>
<evidence type="ECO:0000256" key="3">
    <source>
        <dbReference type="ARBA" id="ARBA00023134"/>
    </source>
</evidence>
<feature type="binding site" evidence="5">
    <location>
        <position position="431"/>
    </location>
    <ligand>
        <name>GTP</name>
        <dbReference type="ChEBI" id="CHEBI:37565"/>
    </ligand>
</feature>
<reference evidence="8 9" key="1">
    <citation type="journal article" date="2019" name="Nat. Ecol. Evol.">
        <title>Megaphylogeny resolves global patterns of mushroom evolution.</title>
        <authorList>
            <person name="Varga T."/>
            <person name="Krizsan K."/>
            <person name="Foldi C."/>
            <person name="Dima B."/>
            <person name="Sanchez-Garcia M."/>
            <person name="Sanchez-Ramirez S."/>
            <person name="Szollosi G.J."/>
            <person name="Szarkandi J.G."/>
            <person name="Papp V."/>
            <person name="Albert L."/>
            <person name="Andreopoulos W."/>
            <person name="Angelini C."/>
            <person name="Antonin V."/>
            <person name="Barry K.W."/>
            <person name="Bougher N.L."/>
            <person name="Buchanan P."/>
            <person name="Buyck B."/>
            <person name="Bense V."/>
            <person name="Catcheside P."/>
            <person name="Chovatia M."/>
            <person name="Cooper J."/>
            <person name="Damon W."/>
            <person name="Desjardin D."/>
            <person name="Finy P."/>
            <person name="Geml J."/>
            <person name="Haridas S."/>
            <person name="Hughes K."/>
            <person name="Justo A."/>
            <person name="Karasinski D."/>
            <person name="Kautmanova I."/>
            <person name="Kiss B."/>
            <person name="Kocsube S."/>
            <person name="Kotiranta H."/>
            <person name="LaButti K.M."/>
            <person name="Lechner B.E."/>
            <person name="Liimatainen K."/>
            <person name="Lipzen A."/>
            <person name="Lukacs Z."/>
            <person name="Mihaltcheva S."/>
            <person name="Morgado L.N."/>
            <person name="Niskanen T."/>
            <person name="Noordeloos M.E."/>
            <person name="Ohm R.A."/>
            <person name="Ortiz-Santana B."/>
            <person name="Ovrebo C."/>
            <person name="Racz N."/>
            <person name="Riley R."/>
            <person name="Savchenko A."/>
            <person name="Shiryaev A."/>
            <person name="Soop K."/>
            <person name="Spirin V."/>
            <person name="Szebenyi C."/>
            <person name="Tomsovsky M."/>
            <person name="Tulloss R.E."/>
            <person name="Uehling J."/>
            <person name="Grigoriev I.V."/>
            <person name="Vagvolgyi C."/>
            <person name="Papp T."/>
            <person name="Martin F.M."/>
            <person name="Miettinen O."/>
            <person name="Hibbett D.S."/>
            <person name="Nagy L.G."/>
        </authorList>
    </citation>
    <scope>NUCLEOTIDE SEQUENCE [LARGE SCALE GENOMIC DNA]</scope>
    <source>
        <strain evidence="8 9">CBS 309.79</strain>
    </source>
</reference>
<dbReference type="GO" id="GO:0031683">
    <property type="term" value="F:G-protein beta/gamma-subunit complex binding"/>
    <property type="evidence" value="ECO:0007669"/>
    <property type="project" value="InterPro"/>
</dbReference>
<keyword evidence="2 5" id="KW-0547">Nucleotide-binding</keyword>
<dbReference type="PRINTS" id="PR00318">
    <property type="entry name" value="GPROTEINA"/>
</dbReference>
<keyword evidence="4" id="KW-0807">Transducer</keyword>
<organism evidence="8 9">
    <name type="scientific">Pterulicium gracile</name>
    <dbReference type="NCBI Taxonomy" id="1884261"/>
    <lineage>
        <taxon>Eukaryota</taxon>
        <taxon>Fungi</taxon>
        <taxon>Dikarya</taxon>
        <taxon>Basidiomycota</taxon>
        <taxon>Agaricomycotina</taxon>
        <taxon>Agaricomycetes</taxon>
        <taxon>Agaricomycetidae</taxon>
        <taxon>Agaricales</taxon>
        <taxon>Pleurotineae</taxon>
        <taxon>Pterulaceae</taxon>
        <taxon>Pterulicium</taxon>
    </lineage>
</organism>
<evidence type="ECO:0000256" key="7">
    <source>
        <dbReference type="SAM" id="MobiDB-lite"/>
    </source>
</evidence>
<feature type="binding site" evidence="6">
    <location>
        <position position="279"/>
    </location>
    <ligand>
        <name>Mg(2+)</name>
        <dbReference type="ChEBI" id="CHEBI:18420"/>
    </ligand>
</feature>
<dbReference type="PANTHER" id="PTHR10218">
    <property type="entry name" value="GTP-BINDING PROTEIN ALPHA SUBUNIT"/>
    <property type="match status" value="1"/>
</dbReference>
<dbReference type="Gene3D" id="3.40.50.300">
    <property type="entry name" value="P-loop containing nucleotide triphosphate hydrolases"/>
    <property type="match status" value="2"/>
</dbReference>
<evidence type="ECO:0000256" key="5">
    <source>
        <dbReference type="PIRSR" id="PIRSR601019-1"/>
    </source>
</evidence>
<feature type="binding site" evidence="5">
    <location>
        <begin position="79"/>
        <end position="84"/>
    </location>
    <ligand>
        <name>GTP</name>
        <dbReference type="ChEBI" id="CHEBI:37565"/>
    </ligand>
</feature>
<dbReference type="SMART" id="SM00275">
    <property type="entry name" value="G_alpha"/>
    <property type="match status" value="1"/>
</dbReference>
<evidence type="ECO:0000256" key="2">
    <source>
        <dbReference type="ARBA" id="ARBA00022741"/>
    </source>
</evidence>
<keyword evidence="3 5" id="KW-0342">GTP-binding</keyword>
<dbReference type="PROSITE" id="PS51882">
    <property type="entry name" value="G_ALPHA"/>
    <property type="match status" value="1"/>
</dbReference>
<dbReference type="InterPro" id="IPR027417">
    <property type="entry name" value="P-loop_NTPase"/>
</dbReference>
<feature type="region of interest" description="Disordered" evidence="7">
    <location>
        <begin position="1"/>
        <end position="42"/>
    </location>
</feature>
<dbReference type="AlphaFoldDB" id="A0A5C3QIE4"/>
<dbReference type="GO" id="GO:0005525">
    <property type="term" value="F:GTP binding"/>
    <property type="evidence" value="ECO:0007669"/>
    <property type="project" value="UniProtKB-KW"/>
</dbReference>
<dbReference type="GO" id="GO:0001664">
    <property type="term" value="F:G protein-coupled receptor binding"/>
    <property type="evidence" value="ECO:0007669"/>
    <property type="project" value="TreeGrafter"/>
</dbReference>
<dbReference type="FunFam" id="3.40.50.300:FF:000692">
    <property type="entry name" value="Guanine nucleotide-binding protein subunit alpha"/>
    <property type="match status" value="1"/>
</dbReference>
<dbReference type="SUPFAM" id="SSF47895">
    <property type="entry name" value="Transducin (alpha subunit), insertion domain"/>
    <property type="match status" value="1"/>
</dbReference>
<feature type="binding site" evidence="5">
    <location>
        <begin position="370"/>
        <end position="373"/>
    </location>
    <ligand>
        <name>GTP</name>
        <dbReference type="ChEBI" id="CHEBI:37565"/>
    </ligand>
</feature>
<feature type="compositionally biased region" description="Basic and acidic residues" evidence="7">
    <location>
        <begin position="24"/>
        <end position="42"/>
    </location>
</feature>
<evidence type="ECO:0000313" key="8">
    <source>
        <dbReference type="EMBL" id="TFK98103.1"/>
    </source>
</evidence>
<keyword evidence="6" id="KW-0460">Magnesium</keyword>